<accession>A0A1V9ZCH1</accession>
<dbReference type="GO" id="GO:0005737">
    <property type="term" value="C:cytoplasm"/>
    <property type="evidence" value="ECO:0007669"/>
    <property type="project" value="TreeGrafter"/>
</dbReference>
<dbReference type="OrthoDB" id="783096at2759"/>
<protein>
    <recommendedName>
        <fullName evidence="3">Calcineurin-like phosphoesterase domain-containing protein</fullName>
    </recommendedName>
</protein>
<dbReference type="PANTHER" id="PTHR32440">
    <property type="entry name" value="PHOSPHATASE DCR2-RELATED-RELATED"/>
    <property type="match status" value="1"/>
</dbReference>
<evidence type="ECO:0000313" key="1">
    <source>
        <dbReference type="EMBL" id="OQR95611.1"/>
    </source>
</evidence>
<dbReference type="Gene3D" id="3.60.21.10">
    <property type="match status" value="1"/>
</dbReference>
<sequence length="206" mass="22671">MVFGNHDEGPTLSRKDMLQYIATKPYSHTQLGPSWIGGAGNYEVHVAGPDGAPVFRMYFLDTGVDGSVSPAQNEFLRDLATAHRREDIPAVLFYHIPIPEYNLHWGEQLKHGHKGEDVCNGPQSGLLDTIVAMGDVKATFVGHDHLNDYCVERRGIHLCYGGGVGYGAAYGSATLPRSARVIQWRRSESQETITTWKQADGDSSKD</sequence>
<keyword evidence="2" id="KW-1185">Reference proteome</keyword>
<dbReference type="EMBL" id="JNBR01000254">
    <property type="protein sequence ID" value="OQR95611.1"/>
    <property type="molecule type" value="Genomic_DNA"/>
</dbReference>
<dbReference type="PANTHER" id="PTHR32440:SF0">
    <property type="entry name" value="PHOSPHATASE DCR2-RELATED"/>
    <property type="match status" value="1"/>
</dbReference>
<dbReference type="SUPFAM" id="SSF56300">
    <property type="entry name" value="Metallo-dependent phosphatases"/>
    <property type="match status" value="1"/>
</dbReference>
<feature type="non-terminal residue" evidence="1">
    <location>
        <position position="206"/>
    </location>
</feature>
<dbReference type="AlphaFoldDB" id="A0A1V9ZCH1"/>
<proteinExistence type="predicted"/>
<dbReference type="STRING" id="1202772.A0A1V9ZCH1"/>
<comment type="caution">
    <text evidence="1">The sequence shown here is derived from an EMBL/GenBank/DDBJ whole genome shotgun (WGS) entry which is preliminary data.</text>
</comment>
<gene>
    <name evidence="1" type="ORF">ACHHYP_00069</name>
</gene>
<evidence type="ECO:0000313" key="2">
    <source>
        <dbReference type="Proteomes" id="UP000243579"/>
    </source>
</evidence>
<dbReference type="GO" id="GO:0016788">
    <property type="term" value="F:hydrolase activity, acting on ester bonds"/>
    <property type="evidence" value="ECO:0007669"/>
    <property type="project" value="TreeGrafter"/>
</dbReference>
<dbReference type="Proteomes" id="UP000243579">
    <property type="component" value="Unassembled WGS sequence"/>
</dbReference>
<organism evidence="1 2">
    <name type="scientific">Achlya hypogyna</name>
    <name type="common">Oomycete</name>
    <name type="synonym">Protoachlya hypogyna</name>
    <dbReference type="NCBI Taxonomy" id="1202772"/>
    <lineage>
        <taxon>Eukaryota</taxon>
        <taxon>Sar</taxon>
        <taxon>Stramenopiles</taxon>
        <taxon>Oomycota</taxon>
        <taxon>Saprolegniomycetes</taxon>
        <taxon>Saprolegniales</taxon>
        <taxon>Achlyaceae</taxon>
        <taxon>Achlya</taxon>
    </lineage>
</organism>
<dbReference type="InterPro" id="IPR029052">
    <property type="entry name" value="Metallo-depent_PP-like"/>
</dbReference>
<reference evidence="1 2" key="1">
    <citation type="journal article" date="2014" name="Genome Biol. Evol.">
        <title>The secreted proteins of Achlya hypogyna and Thraustotheca clavata identify the ancestral oomycete secretome and reveal gene acquisitions by horizontal gene transfer.</title>
        <authorList>
            <person name="Misner I."/>
            <person name="Blouin N."/>
            <person name="Leonard G."/>
            <person name="Richards T.A."/>
            <person name="Lane C.E."/>
        </authorList>
    </citation>
    <scope>NUCLEOTIDE SEQUENCE [LARGE SCALE GENOMIC DNA]</scope>
    <source>
        <strain evidence="1 2">ATCC 48635</strain>
    </source>
</reference>
<evidence type="ECO:0008006" key="3">
    <source>
        <dbReference type="Google" id="ProtNLM"/>
    </source>
</evidence>
<name>A0A1V9ZCH1_ACHHY</name>